<gene>
    <name evidence="2" type="ORF">EV197_1263</name>
</gene>
<reference evidence="2 3" key="1">
    <citation type="submission" date="2019-02" db="EMBL/GenBank/DDBJ databases">
        <title>Genomic Encyclopedia of Type Strains, Phase IV (KMG-IV): sequencing the most valuable type-strain genomes for metagenomic binning, comparative biology and taxonomic classification.</title>
        <authorList>
            <person name="Goeker M."/>
        </authorList>
    </citation>
    <scope>NUCLEOTIDE SEQUENCE [LARGE SCALE GENOMIC DNA]</scope>
    <source>
        <strain evidence="2 3">DSM 17196</strain>
    </source>
</reference>
<dbReference type="Proteomes" id="UP000292262">
    <property type="component" value="Unassembled WGS sequence"/>
</dbReference>
<keyword evidence="1" id="KW-0732">Signal</keyword>
<dbReference type="AlphaFoldDB" id="A0A4Q7PM17"/>
<feature type="signal peptide" evidence="1">
    <location>
        <begin position="1"/>
        <end position="23"/>
    </location>
</feature>
<comment type="caution">
    <text evidence="2">The sequence shown here is derived from an EMBL/GenBank/DDBJ whole genome shotgun (WGS) entry which is preliminary data.</text>
</comment>
<dbReference type="OrthoDB" id="1114906at2"/>
<evidence type="ECO:0008006" key="4">
    <source>
        <dbReference type="Google" id="ProtNLM"/>
    </source>
</evidence>
<protein>
    <recommendedName>
        <fullName evidence="4">Outer membrane protein with beta-barrel domain</fullName>
    </recommendedName>
</protein>
<sequence>MRNRNIVFLISFILSSFCTYSQVADLARVEYTFFPQRRSDNSFKRFRALLNFPIKLNDKGAYFVTGLEYRSVQFDYEDFTDFDSSNLDQFKSFEVSAGYTFKINNDWRYAMKAGLLAASDFSSGGLNDDDLLVSASVFFIKDKKNEVMIKPWRLILGLQYSTTAGRPFPLPIINYWKRLNASWSYTLGVPKSNLKYYFSDKDIVQAFATLDGFYANLQDNLVIGNNGDTNRVADSISMTIALGGFGYEHYFTDHLLLYFYSGFTLINDIRLRNNNNEDVLTINDENTLYLRAGLKFKI</sequence>
<evidence type="ECO:0000256" key="1">
    <source>
        <dbReference type="SAM" id="SignalP"/>
    </source>
</evidence>
<organism evidence="2 3">
    <name type="scientific">Aquimarina brevivitae</name>
    <dbReference type="NCBI Taxonomy" id="323412"/>
    <lineage>
        <taxon>Bacteria</taxon>
        <taxon>Pseudomonadati</taxon>
        <taxon>Bacteroidota</taxon>
        <taxon>Flavobacteriia</taxon>
        <taxon>Flavobacteriales</taxon>
        <taxon>Flavobacteriaceae</taxon>
        <taxon>Aquimarina</taxon>
    </lineage>
</organism>
<proteinExistence type="predicted"/>
<evidence type="ECO:0000313" key="2">
    <source>
        <dbReference type="EMBL" id="RZT00033.1"/>
    </source>
</evidence>
<dbReference type="EMBL" id="SGXE01000001">
    <property type="protein sequence ID" value="RZT00033.1"/>
    <property type="molecule type" value="Genomic_DNA"/>
</dbReference>
<name>A0A4Q7PM17_9FLAO</name>
<accession>A0A4Q7PM17</accession>
<keyword evidence="3" id="KW-1185">Reference proteome</keyword>
<feature type="chain" id="PRO_5020899579" description="Outer membrane protein with beta-barrel domain" evidence="1">
    <location>
        <begin position="24"/>
        <end position="298"/>
    </location>
</feature>
<dbReference type="RefSeq" id="WP_130285837.1">
    <property type="nucleotide sequence ID" value="NZ_SGXE01000001.1"/>
</dbReference>
<evidence type="ECO:0000313" key="3">
    <source>
        <dbReference type="Proteomes" id="UP000292262"/>
    </source>
</evidence>